<protein>
    <submittedName>
        <fullName evidence="2">Appr-1-p processing protein</fullName>
    </submittedName>
</protein>
<dbReference type="PANTHER" id="PTHR11106">
    <property type="entry name" value="GANGLIOSIDE INDUCED DIFFERENTIATION ASSOCIATED PROTEIN 2-RELATED"/>
    <property type="match status" value="1"/>
</dbReference>
<dbReference type="EMBL" id="QMDW01000003">
    <property type="protein sequence ID" value="RJX51135.1"/>
    <property type="molecule type" value="Genomic_DNA"/>
</dbReference>
<comment type="caution">
    <text evidence="2">The sequence shown here is derived from an EMBL/GenBank/DDBJ whole genome shotgun (WGS) entry which is preliminary data.</text>
</comment>
<dbReference type="Proteomes" id="UP000281564">
    <property type="component" value="Unassembled WGS sequence"/>
</dbReference>
<evidence type="ECO:0000313" key="2">
    <source>
        <dbReference type="EMBL" id="RJX51135.1"/>
    </source>
</evidence>
<gene>
    <name evidence="2" type="ORF">DP106_03365</name>
</gene>
<organism evidence="2 3">
    <name type="scientific">Halonotius pteroides</name>
    <dbReference type="NCBI Taxonomy" id="268735"/>
    <lineage>
        <taxon>Archaea</taxon>
        <taxon>Methanobacteriati</taxon>
        <taxon>Methanobacteriota</taxon>
        <taxon>Stenosarchaea group</taxon>
        <taxon>Halobacteria</taxon>
        <taxon>Halobacteriales</taxon>
        <taxon>Haloferacaceae</taxon>
        <taxon>Halonotius</taxon>
    </lineage>
</organism>
<accession>A0A3A6QDN8</accession>
<sequence length="167" mass="17441">MNVTIIQGDAAQQADALVNAAGTSHKMGSGVASVLRRGAGGDSNAEVMANGPVDPGEVVATDAYDIDAEYVIYAAAMPHDGDRQATTESIRNATRNTLEKADELGCESVVFPVLGTGVAGFDFERGAELICSVIADYESSTLTDVRVIAYSDSEYESLQSVADTIQD</sequence>
<dbReference type="AlphaFoldDB" id="A0A3A6QDN8"/>
<dbReference type="PANTHER" id="PTHR11106:SF111">
    <property type="entry name" value="MACRO DOMAIN-CONTAINING PROTEIN"/>
    <property type="match status" value="1"/>
</dbReference>
<dbReference type="OrthoDB" id="15450at2157"/>
<dbReference type="PROSITE" id="PS51154">
    <property type="entry name" value="MACRO"/>
    <property type="match status" value="1"/>
</dbReference>
<dbReference type="InterPro" id="IPR043472">
    <property type="entry name" value="Macro_dom-like"/>
</dbReference>
<name>A0A3A6QDN8_9EURY</name>
<dbReference type="InterPro" id="IPR002589">
    <property type="entry name" value="Macro_dom"/>
</dbReference>
<feature type="domain" description="Macro" evidence="1">
    <location>
        <begin position="1"/>
        <end position="166"/>
    </location>
</feature>
<proteinExistence type="predicted"/>
<dbReference type="SUPFAM" id="SSF52949">
    <property type="entry name" value="Macro domain-like"/>
    <property type="match status" value="1"/>
</dbReference>
<reference evidence="2 3" key="1">
    <citation type="submission" date="2018-06" db="EMBL/GenBank/DDBJ databases">
        <title>Halonotius sp. F13-13 a new haloarchaeeon isolated from a solar saltern from Isla Cristina, Huelva, Spain.</title>
        <authorList>
            <person name="Duran-Viseras A."/>
            <person name="Sanchez-Porro C."/>
            <person name="Ventosa A."/>
        </authorList>
    </citation>
    <scope>NUCLEOTIDE SEQUENCE [LARGE SCALE GENOMIC DNA]</scope>
    <source>
        <strain evidence="2 3">CECT 7525</strain>
    </source>
</reference>
<dbReference type="Pfam" id="PF01661">
    <property type="entry name" value="Macro"/>
    <property type="match status" value="1"/>
</dbReference>
<dbReference type="SMART" id="SM00506">
    <property type="entry name" value="A1pp"/>
    <property type="match status" value="1"/>
</dbReference>
<evidence type="ECO:0000259" key="1">
    <source>
        <dbReference type="PROSITE" id="PS51154"/>
    </source>
</evidence>
<dbReference type="Gene3D" id="3.40.220.10">
    <property type="entry name" value="Leucine Aminopeptidase, subunit E, domain 1"/>
    <property type="match status" value="1"/>
</dbReference>
<keyword evidence="3" id="KW-1185">Reference proteome</keyword>
<dbReference type="RefSeq" id="WP_120083392.1">
    <property type="nucleotide sequence ID" value="NZ_QMDW01000003.1"/>
</dbReference>
<evidence type="ECO:0000313" key="3">
    <source>
        <dbReference type="Proteomes" id="UP000281564"/>
    </source>
</evidence>